<evidence type="ECO:0000256" key="3">
    <source>
        <dbReference type="ARBA" id="ARBA00022692"/>
    </source>
</evidence>
<feature type="transmembrane region" description="Helical" evidence="8">
    <location>
        <begin position="139"/>
        <end position="159"/>
    </location>
</feature>
<keyword evidence="6 8" id="KW-1133">Transmembrane helix</keyword>
<feature type="transmembrane region" description="Helical" evidence="8">
    <location>
        <begin position="357"/>
        <end position="377"/>
    </location>
</feature>
<dbReference type="AlphaFoldDB" id="M0A601"/>
<feature type="transmembrane region" description="Helical" evidence="8">
    <location>
        <begin position="26"/>
        <end position="44"/>
    </location>
</feature>
<name>M0A601_9EURY</name>
<keyword evidence="5" id="KW-0573">Peptidoglycan synthesis</keyword>
<feature type="transmembrane region" description="Helical" evidence="8">
    <location>
        <begin position="86"/>
        <end position="106"/>
    </location>
</feature>
<keyword evidence="10" id="KW-1185">Reference proteome</keyword>
<dbReference type="GO" id="GO:0008360">
    <property type="term" value="P:regulation of cell shape"/>
    <property type="evidence" value="ECO:0007669"/>
    <property type="project" value="UniProtKB-KW"/>
</dbReference>
<keyword evidence="7 8" id="KW-0472">Membrane</keyword>
<dbReference type="Proteomes" id="UP000011519">
    <property type="component" value="Unassembled WGS sequence"/>
</dbReference>
<keyword evidence="4" id="KW-0133">Cell shape</keyword>
<evidence type="ECO:0000256" key="2">
    <source>
        <dbReference type="ARBA" id="ARBA00022475"/>
    </source>
</evidence>
<dbReference type="InterPro" id="IPR050833">
    <property type="entry name" value="Poly_Biosynth_Transport"/>
</dbReference>
<evidence type="ECO:0000256" key="8">
    <source>
        <dbReference type="SAM" id="Phobius"/>
    </source>
</evidence>
<keyword evidence="3 8" id="KW-0812">Transmembrane</keyword>
<feature type="transmembrane region" description="Helical" evidence="8">
    <location>
        <begin position="230"/>
        <end position="249"/>
    </location>
</feature>
<dbReference type="PATRIC" id="fig|1227493.4.peg.1001"/>
<dbReference type="PANTHER" id="PTHR30250">
    <property type="entry name" value="PST FAMILY PREDICTED COLANIC ACID TRANSPORTER"/>
    <property type="match status" value="1"/>
</dbReference>
<evidence type="ECO:0000256" key="7">
    <source>
        <dbReference type="ARBA" id="ARBA00023136"/>
    </source>
</evidence>
<dbReference type="InterPro" id="IPR004268">
    <property type="entry name" value="MurJ"/>
</dbReference>
<evidence type="ECO:0000256" key="4">
    <source>
        <dbReference type="ARBA" id="ARBA00022960"/>
    </source>
</evidence>
<dbReference type="EMBL" id="AOIM01000014">
    <property type="protein sequence ID" value="ELY93327.1"/>
    <property type="molecule type" value="Genomic_DNA"/>
</dbReference>
<accession>M0A601</accession>
<protein>
    <submittedName>
        <fullName evidence="9">Polysaccharide biosynthesis protein</fullName>
    </submittedName>
</protein>
<feature type="transmembrane region" description="Helical" evidence="8">
    <location>
        <begin position="269"/>
        <end position="286"/>
    </location>
</feature>
<comment type="subcellular location">
    <subcellularLocation>
        <location evidence="1">Cell membrane</location>
        <topology evidence="1">Multi-pass membrane protein</topology>
    </subcellularLocation>
</comment>
<reference evidence="9 10" key="1">
    <citation type="journal article" date="2014" name="PLoS Genet.">
        <title>Phylogenetically driven sequencing of extremely halophilic archaea reveals strategies for static and dynamic osmo-response.</title>
        <authorList>
            <person name="Becker E.A."/>
            <person name="Seitzer P.M."/>
            <person name="Tritt A."/>
            <person name="Larsen D."/>
            <person name="Krusor M."/>
            <person name="Yao A.I."/>
            <person name="Wu D."/>
            <person name="Madern D."/>
            <person name="Eisen J.A."/>
            <person name="Darling A.E."/>
            <person name="Facciotti M.T."/>
        </authorList>
    </citation>
    <scope>NUCLEOTIDE SEQUENCE [LARGE SCALE GENOMIC DNA]</scope>
    <source>
        <strain evidence="9 10">JCM 10989</strain>
    </source>
</reference>
<sequence length="400" mass="43304">MAAMMTVVAVLVVVFREQVNAYVGVPVAEFVVLLLFVTLYKEFINASLKGNHLVHVYAVLSSGKQITRAIVQVALVVIGFELAGMLWGYAIAYIITATIGIWILGLRPALPRKEHVVSLFEYAKFAWLGKMRSKTFDTVDIAVLGFFVTQGLIGIYSVVWSLSKFLDIFGDAISSTLFPEMSKVSAEKDSSAVAGLTRDALSYAGLILIPGLVGALVIGDRLLLVYGEPFVAGTEVLTVLIVALLVYTYNKQLLNTLNAIDRPDLAFRANGVFIVTNVVLNVVLIWQFGWVGAAVATALSAAVGLVVAYYYVRSNVPITVPLSEISRQWAAAVGMGLIVYGSRQLGETHWLAEYNTAFVGILVSIGAMVYFGTLFGISSSFRTTVTNNLPFEVPLLPKQG</sequence>
<feature type="transmembrane region" description="Helical" evidence="8">
    <location>
        <begin position="200"/>
        <end position="218"/>
    </location>
</feature>
<proteinExistence type="predicted"/>
<dbReference type="GO" id="GO:0005886">
    <property type="term" value="C:plasma membrane"/>
    <property type="evidence" value="ECO:0007669"/>
    <property type="project" value="UniProtKB-SubCell"/>
</dbReference>
<evidence type="ECO:0000256" key="6">
    <source>
        <dbReference type="ARBA" id="ARBA00022989"/>
    </source>
</evidence>
<dbReference type="Pfam" id="PF03023">
    <property type="entry name" value="MurJ"/>
    <property type="match status" value="1"/>
</dbReference>
<evidence type="ECO:0000313" key="10">
    <source>
        <dbReference type="Proteomes" id="UP000011519"/>
    </source>
</evidence>
<evidence type="ECO:0000313" key="9">
    <source>
        <dbReference type="EMBL" id="ELY93327.1"/>
    </source>
</evidence>
<evidence type="ECO:0000256" key="5">
    <source>
        <dbReference type="ARBA" id="ARBA00022984"/>
    </source>
</evidence>
<organism evidence="9 10">
    <name type="scientific">Natrialba hulunbeirensis JCM 10989</name>
    <dbReference type="NCBI Taxonomy" id="1227493"/>
    <lineage>
        <taxon>Archaea</taxon>
        <taxon>Methanobacteriati</taxon>
        <taxon>Methanobacteriota</taxon>
        <taxon>Stenosarchaea group</taxon>
        <taxon>Halobacteria</taxon>
        <taxon>Halobacteriales</taxon>
        <taxon>Natrialbaceae</taxon>
        <taxon>Natrialba</taxon>
    </lineage>
</organism>
<dbReference type="STRING" id="1227493.C483_05158"/>
<keyword evidence="2" id="KW-1003">Cell membrane</keyword>
<feature type="transmembrane region" description="Helical" evidence="8">
    <location>
        <begin position="293"/>
        <end position="312"/>
    </location>
</feature>
<evidence type="ECO:0000256" key="1">
    <source>
        <dbReference type="ARBA" id="ARBA00004651"/>
    </source>
</evidence>
<gene>
    <name evidence="9" type="ORF">C483_05158</name>
</gene>
<dbReference type="PANTHER" id="PTHR30250:SF28">
    <property type="entry name" value="POLYSACCHARIDE BIOSYNTHESIS PROTEIN"/>
    <property type="match status" value="1"/>
</dbReference>
<comment type="caution">
    <text evidence="9">The sequence shown here is derived from an EMBL/GenBank/DDBJ whole genome shotgun (WGS) entry which is preliminary data.</text>
</comment>